<accession>A0A6B9FHN2</accession>
<dbReference type="OrthoDB" id="8005619at2"/>
<name>A0A6B9FHN2_9HYPH</name>
<evidence type="ECO:0000313" key="2">
    <source>
        <dbReference type="EMBL" id="QGY01542.1"/>
    </source>
</evidence>
<evidence type="ECO:0000256" key="1">
    <source>
        <dbReference type="SAM" id="MobiDB-lite"/>
    </source>
</evidence>
<reference evidence="2 3" key="1">
    <citation type="journal article" date="2012" name="Genet. Mol. Biol.">
        <title>Analysis of 16S rRNA and mxaF genes revealing insights into Methylobacterium niche-specific plant association.</title>
        <authorList>
            <person name="Dourado M.N."/>
            <person name="Andreote F.D."/>
            <person name="Dini-Andreote F."/>
            <person name="Conti R."/>
            <person name="Araujo J.M."/>
            <person name="Araujo W.L."/>
        </authorList>
    </citation>
    <scope>NUCLEOTIDE SEQUENCE [LARGE SCALE GENOMIC DNA]</scope>
    <source>
        <strain evidence="2 3">SR1.6/6</strain>
    </source>
</reference>
<dbReference type="EMBL" id="CP043538">
    <property type="protein sequence ID" value="QGY01542.1"/>
    <property type="molecule type" value="Genomic_DNA"/>
</dbReference>
<dbReference type="Proteomes" id="UP000012488">
    <property type="component" value="Chromosome"/>
</dbReference>
<gene>
    <name evidence="2" type="ORF">MMSR116_06225</name>
</gene>
<dbReference type="AlphaFoldDB" id="A0A6B9FHN2"/>
<evidence type="ECO:0000313" key="3">
    <source>
        <dbReference type="Proteomes" id="UP000012488"/>
    </source>
</evidence>
<reference evidence="2 3" key="2">
    <citation type="journal article" date="2013" name="Genome Announc.">
        <title>Draft Genome Sequence of Methylobacterium mesophilicum Strain SR1.6/6, Isolated from Citrus sinensis.</title>
        <authorList>
            <person name="Marinho Almeida D."/>
            <person name="Dini-Andreote F."/>
            <person name="Camargo Neves A.A."/>
            <person name="Juca Ramos R.T."/>
            <person name="Andreote F.D."/>
            <person name="Carneiro A.R."/>
            <person name="Oliveira de Souza Lima A."/>
            <person name="Caracciolo Gomes de Sa P.H."/>
            <person name="Ribeiro Barbosa M.S."/>
            <person name="Araujo W.L."/>
            <person name="Silva A."/>
        </authorList>
    </citation>
    <scope>NUCLEOTIDE SEQUENCE [LARGE SCALE GENOMIC DNA]</scope>
    <source>
        <strain evidence="2 3">SR1.6/6</strain>
    </source>
</reference>
<protein>
    <submittedName>
        <fullName evidence="2">Uncharacterized protein</fullName>
    </submittedName>
</protein>
<feature type="region of interest" description="Disordered" evidence="1">
    <location>
        <begin position="31"/>
        <end position="94"/>
    </location>
</feature>
<proteinExistence type="predicted"/>
<sequence length="94" mass="9913">MGLTAFVVFVVPWALLAFWLTRSPTALRLGTPAAAWRPIPTQRDLAAAQRRATNPHLSRSRAEADSPGGSRHGATDLPAGGALQSSVEPTEPDA</sequence>
<organism evidence="2 3">
    <name type="scientific">Methylobacterium mesophilicum SR1.6/6</name>
    <dbReference type="NCBI Taxonomy" id="908290"/>
    <lineage>
        <taxon>Bacteria</taxon>
        <taxon>Pseudomonadati</taxon>
        <taxon>Pseudomonadota</taxon>
        <taxon>Alphaproteobacteria</taxon>
        <taxon>Hyphomicrobiales</taxon>
        <taxon>Methylobacteriaceae</taxon>
        <taxon>Methylobacterium</taxon>
    </lineage>
</organism>
<dbReference type="RefSeq" id="WP_010683276.1">
    <property type="nucleotide sequence ID" value="NZ_CP043538.1"/>
</dbReference>
<dbReference type="KEGG" id="mmes:MMSR116_06225"/>